<reference evidence="3" key="1">
    <citation type="submission" date="2022-12" db="EMBL/GenBank/DDBJ databases">
        <title>Paraconexibacter alkalitolerans sp. nov. and Baekduia alba sp. nov., isolated from soil and emended description of the genera Paraconexibacter (Chun et al., 2020) and Baekduia (An et al., 2020).</title>
        <authorList>
            <person name="Vieira S."/>
            <person name="Huber K.J."/>
            <person name="Geppert A."/>
            <person name="Wolf J."/>
            <person name="Neumann-Schaal M."/>
            <person name="Muesken M."/>
            <person name="Overmann J."/>
        </authorList>
    </citation>
    <scope>NUCLEOTIDE SEQUENCE</scope>
    <source>
        <strain evidence="3">AEG42_29</strain>
    </source>
</reference>
<keyword evidence="2" id="KW-0472">Membrane</keyword>
<protein>
    <recommendedName>
        <fullName evidence="4">ABC transporter permease</fullName>
    </recommendedName>
</protein>
<dbReference type="RefSeq" id="WP_354698546.1">
    <property type="nucleotide sequence ID" value="NZ_CP114014.1"/>
</dbReference>
<feature type="transmembrane region" description="Helical" evidence="2">
    <location>
        <begin position="210"/>
        <end position="230"/>
    </location>
</feature>
<dbReference type="PANTHER" id="PTHR30188:SF13">
    <property type="entry name" value="CONSERVED HYPOTHETICAL INTEGRAL MEMBRANE PROTEIN YRBE3B"/>
    <property type="match status" value="1"/>
</dbReference>
<evidence type="ECO:0008006" key="4">
    <source>
        <dbReference type="Google" id="ProtNLM"/>
    </source>
</evidence>
<evidence type="ECO:0000256" key="1">
    <source>
        <dbReference type="SAM" id="MobiDB-lite"/>
    </source>
</evidence>
<feature type="region of interest" description="Disordered" evidence="1">
    <location>
        <begin position="1"/>
        <end position="21"/>
    </location>
</feature>
<gene>
    <name evidence="3" type="ORF">DSM112329_04229</name>
</gene>
<feature type="transmembrane region" description="Helical" evidence="2">
    <location>
        <begin position="84"/>
        <end position="105"/>
    </location>
</feature>
<keyword evidence="2" id="KW-1133">Transmembrane helix</keyword>
<proteinExistence type="predicted"/>
<dbReference type="KEGG" id="parq:DSM112329_04229"/>
<dbReference type="PANTHER" id="PTHR30188">
    <property type="entry name" value="ABC TRANSPORTER PERMEASE PROTEIN-RELATED"/>
    <property type="match status" value="1"/>
</dbReference>
<dbReference type="InterPro" id="IPR030802">
    <property type="entry name" value="Permease_MalE"/>
</dbReference>
<feature type="transmembrane region" description="Helical" evidence="2">
    <location>
        <begin position="59"/>
        <end position="78"/>
    </location>
</feature>
<dbReference type="EMBL" id="CP114014">
    <property type="protein sequence ID" value="XAY07348.1"/>
    <property type="molecule type" value="Genomic_DNA"/>
</dbReference>
<evidence type="ECO:0000313" key="3">
    <source>
        <dbReference type="EMBL" id="XAY07348.1"/>
    </source>
</evidence>
<feature type="transmembrane region" description="Helical" evidence="2">
    <location>
        <begin position="251"/>
        <end position="270"/>
    </location>
</feature>
<dbReference type="GO" id="GO:0043190">
    <property type="term" value="C:ATP-binding cassette (ABC) transporter complex"/>
    <property type="evidence" value="ECO:0007669"/>
    <property type="project" value="InterPro"/>
</dbReference>
<sequence>MATSVKGAGPPPTAAPSKARDAVDGALTGAGEWAQFFGASIRGMAGAPRYASETVRQTAILMSGTWGMLLVMNMFQGFTLQNAAYFLLSPIGAGDYSGLITGYALPRQTAPLMFGYVIAAKACCGMAAEIGAMRIQQEIDALEQTGVDPMRFVVGPRLIALLLFVPLGAAICIIGQTAGAWIDATFVLQAISGESLLSVAWSMQSIAMELYAALTMALIALFCGVTACFYGMRARGGPANVGTAVARSLKVNLVLVHVLAGAMSVMYYGANINLPLGG</sequence>
<accession>A0AAU7B0C0</accession>
<name>A0AAU7B0C0_9ACTN</name>
<keyword evidence="2" id="KW-0812">Transmembrane</keyword>
<dbReference type="AlphaFoldDB" id="A0AAU7B0C0"/>
<dbReference type="Pfam" id="PF02405">
    <property type="entry name" value="MlaE"/>
    <property type="match status" value="1"/>
</dbReference>
<dbReference type="GO" id="GO:0005548">
    <property type="term" value="F:phospholipid transporter activity"/>
    <property type="evidence" value="ECO:0007669"/>
    <property type="project" value="TreeGrafter"/>
</dbReference>
<organism evidence="3">
    <name type="scientific">Paraconexibacter sp. AEG42_29</name>
    <dbReference type="NCBI Taxonomy" id="2997339"/>
    <lineage>
        <taxon>Bacteria</taxon>
        <taxon>Bacillati</taxon>
        <taxon>Actinomycetota</taxon>
        <taxon>Thermoleophilia</taxon>
        <taxon>Solirubrobacterales</taxon>
        <taxon>Paraconexibacteraceae</taxon>
        <taxon>Paraconexibacter</taxon>
    </lineage>
</organism>
<feature type="transmembrane region" description="Helical" evidence="2">
    <location>
        <begin position="158"/>
        <end position="182"/>
    </location>
</feature>
<evidence type="ECO:0000256" key="2">
    <source>
        <dbReference type="SAM" id="Phobius"/>
    </source>
</evidence>